<dbReference type="EnsemblMetazoa" id="SMAR013402-RA">
    <property type="protein sequence ID" value="SMAR013402-PA"/>
    <property type="gene ID" value="SMAR013402"/>
</dbReference>
<reference evidence="1" key="2">
    <citation type="submission" date="2015-02" db="UniProtKB">
        <authorList>
            <consortium name="EnsemblMetazoa"/>
        </authorList>
    </citation>
    <scope>IDENTIFICATION</scope>
</reference>
<keyword evidence="2" id="KW-1185">Reference proteome</keyword>
<organism evidence="1 2">
    <name type="scientific">Strigamia maritima</name>
    <name type="common">European centipede</name>
    <name type="synonym">Geophilus maritimus</name>
    <dbReference type="NCBI Taxonomy" id="126957"/>
    <lineage>
        <taxon>Eukaryota</taxon>
        <taxon>Metazoa</taxon>
        <taxon>Ecdysozoa</taxon>
        <taxon>Arthropoda</taxon>
        <taxon>Myriapoda</taxon>
        <taxon>Chilopoda</taxon>
        <taxon>Pleurostigmophora</taxon>
        <taxon>Geophilomorpha</taxon>
        <taxon>Linotaeniidae</taxon>
        <taxon>Strigamia</taxon>
    </lineage>
</organism>
<name>T1JHS1_STRMM</name>
<sequence>MTSQKLIASKAHPCVKKRNNILPLSGKQTSFSHIAHRHSFYGSHAPIYVSNGAPQINLTKT</sequence>
<reference evidence="2" key="1">
    <citation type="submission" date="2011-05" db="EMBL/GenBank/DDBJ databases">
        <authorList>
            <person name="Richards S.R."/>
            <person name="Qu J."/>
            <person name="Jiang H."/>
            <person name="Jhangiani S.N."/>
            <person name="Agravi P."/>
            <person name="Goodspeed R."/>
            <person name="Gross S."/>
            <person name="Mandapat C."/>
            <person name="Jackson L."/>
            <person name="Mathew T."/>
            <person name="Pu L."/>
            <person name="Thornton R."/>
            <person name="Saada N."/>
            <person name="Wilczek-Boney K.B."/>
            <person name="Lee S."/>
            <person name="Kovar C."/>
            <person name="Wu Y."/>
            <person name="Scherer S.E."/>
            <person name="Worley K.C."/>
            <person name="Muzny D.M."/>
            <person name="Gibbs R."/>
        </authorList>
    </citation>
    <scope>NUCLEOTIDE SEQUENCE</scope>
    <source>
        <strain evidence="2">Brora</strain>
    </source>
</reference>
<dbReference type="EMBL" id="JH432102">
    <property type="status" value="NOT_ANNOTATED_CDS"/>
    <property type="molecule type" value="Genomic_DNA"/>
</dbReference>
<accession>T1JHS1</accession>
<protein>
    <submittedName>
        <fullName evidence="1">Uncharacterized protein</fullName>
    </submittedName>
</protein>
<evidence type="ECO:0000313" key="1">
    <source>
        <dbReference type="EnsemblMetazoa" id="SMAR013402-PA"/>
    </source>
</evidence>
<evidence type="ECO:0000313" key="2">
    <source>
        <dbReference type="Proteomes" id="UP000014500"/>
    </source>
</evidence>
<dbReference type="HOGENOM" id="CLU_2925521_0_0_1"/>
<proteinExistence type="predicted"/>
<dbReference type="Proteomes" id="UP000014500">
    <property type="component" value="Unassembled WGS sequence"/>
</dbReference>
<dbReference type="AlphaFoldDB" id="T1JHS1"/>